<evidence type="ECO:0000313" key="1">
    <source>
        <dbReference type="EMBL" id="SVC44109.1"/>
    </source>
</evidence>
<name>A0A382M5D9_9ZZZZ</name>
<organism evidence="1">
    <name type="scientific">marine metagenome</name>
    <dbReference type="NCBI Taxonomy" id="408172"/>
    <lineage>
        <taxon>unclassified sequences</taxon>
        <taxon>metagenomes</taxon>
        <taxon>ecological metagenomes</taxon>
    </lineage>
</organism>
<dbReference type="AlphaFoldDB" id="A0A382M5D9"/>
<accession>A0A382M5D9</accession>
<reference evidence="1" key="1">
    <citation type="submission" date="2018-05" db="EMBL/GenBank/DDBJ databases">
        <authorList>
            <person name="Lanie J.A."/>
            <person name="Ng W.-L."/>
            <person name="Kazmierczak K.M."/>
            <person name="Andrzejewski T.M."/>
            <person name="Davidsen T.M."/>
            <person name="Wayne K.J."/>
            <person name="Tettelin H."/>
            <person name="Glass J.I."/>
            <person name="Rusch D."/>
            <person name="Podicherti R."/>
            <person name="Tsui H.-C.T."/>
            <person name="Winkler M.E."/>
        </authorList>
    </citation>
    <scope>NUCLEOTIDE SEQUENCE</scope>
</reference>
<gene>
    <name evidence="1" type="ORF">METZ01_LOCUS296963</name>
</gene>
<sequence>MDALAFVEEGRQEFVTDLLVKLHVHVEMLGAYPLQVAFHADDVVAYPQSCFLAAANPDRTALTMRPLPGSI</sequence>
<dbReference type="EMBL" id="UINC01091388">
    <property type="protein sequence ID" value="SVC44109.1"/>
    <property type="molecule type" value="Genomic_DNA"/>
</dbReference>
<proteinExistence type="predicted"/>
<protein>
    <submittedName>
        <fullName evidence="1">Uncharacterized protein</fullName>
    </submittedName>
</protein>